<dbReference type="PANTHER" id="PTHR30055:SF148">
    <property type="entry name" value="TETR-FAMILY TRANSCRIPTIONAL REGULATOR"/>
    <property type="match status" value="1"/>
</dbReference>
<protein>
    <submittedName>
        <fullName evidence="4">AcrR family transcriptional regulator</fullName>
    </submittedName>
</protein>
<organism evidence="4 5">
    <name type="scientific">Allorhizobium borbori</name>
    <dbReference type="NCBI Taxonomy" id="485907"/>
    <lineage>
        <taxon>Bacteria</taxon>
        <taxon>Pseudomonadati</taxon>
        <taxon>Pseudomonadota</taxon>
        <taxon>Alphaproteobacteria</taxon>
        <taxon>Hyphomicrobiales</taxon>
        <taxon>Rhizobiaceae</taxon>
        <taxon>Rhizobium/Agrobacterium group</taxon>
        <taxon>Allorhizobium</taxon>
    </lineage>
</organism>
<dbReference type="InterPro" id="IPR036271">
    <property type="entry name" value="Tet_transcr_reg_TetR-rel_C_sf"/>
</dbReference>
<dbReference type="Gene3D" id="1.10.357.10">
    <property type="entry name" value="Tetracycline Repressor, domain 2"/>
    <property type="match status" value="1"/>
</dbReference>
<sequence>MNGNFARRKEPEAVRRALLDCAAEITARHGFAALKIQAVAAAAGVTKGGLFHHFPNKQVLVEGMFADQLEKLDLMLDTIIAADPEPHGVFTRAYVAVVFDREQFGKNTVWAAMAASLAADPMLRELWANWYRTRCDRHRDTDGEPVLEVVRLAADGAWYAYLIDEPDASAEALRRNLMAMTRG</sequence>
<accession>A0A7W6P427</accession>
<comment type="caution">
    <text evidence="4">The sequence shown here is derived from an EMBL/GenBank/DDBJ whole genome shotgun (WGS) entry which is preliminary data.</text>
</comment>
<proteinExistence type="predicted"/>
<dbReference type="EMBL" id="JACIDU010000020">
    <property type="protein sequence ID" value="MBB4105414.1"/>
    <property type="molecule type" value="Genomic_DNA"/>
</dbReference>
<dbReference type="SUPFAM" id="SSF48498">
    <property type="entry name" value="Tetracyclin repressor-like, C-terminal domain"/>
    <property type="match status" value="1"/>
</dbReference>
<dbReference type="InterPro" id="IPR050109">
    <property type="entry name" value="HTH-type_TetR-like_transc_reg"/>
</dbReference>
<dbReference type="PRINTS" id="PR00455">
    <property type="entry name" value="HTHTETR"/>
</dbReference>
<evidence type="ECO:0000313" key="5">
    <source>
        <dbReference type="Proteomes" id="UP000584824"/>
    </source>
</evidence>
<evidence type="ECO:0000313" key="4">
    <source>
        <dbReference type="EMBL" id="MBB4105414.1"/>
    </source>
</evidence>
<reference evidence="4 5" key="1">
    <citation type="submission" date="2020-08" db="EMBL/GenBank/DDBJ databases">
        <title>Genomic Encyclopedia of Type Strains, Phase IV (KMG-IV): sequencing the most valuable type-strain genomes for metagenomic binning, comparative biology and taxonomic classification.</title>
        <authorList>
            <person name="Goeker M."/>
        </authorList>
    </citation>
    <scope>NUCLEOTIDE SEQUENCE [LARGE SCALE GENOMIC DNA]</scope>
    <source>
        <strain evidence="4 5">DSM 26385</strain>
    </source>
</reference>
<dbReference type="InterPro" id="IPR041479">
    <property type="entry name" value="TetR_CgmR_C"/>
</dbReference>
<evidence type="ECO:0000259" key="3">
    <source>
        <dbReference type="PROSITE" id="PS50977"/>
    </source>
</evidence>
<dbReference type="RefSeq" id="WP_183794872.1">
    <property type="nucleotide sequence ID" value="NZ_JACIDU010000020.1"/>
</dbReference>
<name>A0A7W6P427_9HYPH</name>
<feature type="DNA-binding region" description="H-T-H motif" evidence="2">
    <location>
        <begin position="35"/>
        <end position="54"/>
    </location>
</feature>
<dbReference type="SUPFAM" id="SSF46689">
    <property type="entry name" value="Homeodomain-like"/>
    <property type="match status" value="1"/>
</dbReference>
<evidence type="ECO:0000256" key="2">
    <source>
        <dbReference type="PROSITE-ProRule" id="PRU00335"/>
    </source>
</evidence>
<evidence type="ECO:0000256" key="1">
    <source>
        <dbReference type="ARBA" id="ARBA00023125"/>
    </source>
</evidence>
<dbReference type="Pfam" id="PF00440">
    <property type="entry name" value="TetR_N"/>
    <property type="match status" value="1"/>
</dbReference>
<keyword evidence="5" id="KW-1185">Reference proteome</keyword>
<dbReference type="Pfam" id="PF17937">
    <property type="entry name" value="TetR_C_28"/>
    <property type="match status" value="1"/>
</dbReference>
<dbReference type="InterPro" id="IPR001647">
    <property type="entry name" value="HTH_TetR"/>
</dbReference>
<dbReference type="PROSITE" id="PS50977">
    <property type="entry name" value="HTH_TETR_2"/>
    <property type="match status" value="1"/>
</dbReference>
<gene>
    <name evidence="4" type="ORF">GGQ66_004001</name>
</gene>
<dbReference type="Proteomes" id="UP000584824">
    <property type="component" value="Unassembled WGS sequence"/>
</dbReference>
<dbReference type="GO" id="GO:0000976">
    <property type="term" value="F:transcription cis-regulatory region binding"/>
    <property type="evidence" value="ECO:0007669"/>
    <property type="project" value="TreeGrafter"/>
</dbReference>
<dbReference type="AlphaFoldDB" id="A0A7W6P427"/>
<dbReference type="GO" id="GO:0003700">
    <property type="term" value="F:DNA-binding transcription factor activity"/>
    <property type="evidence" value="ECO:0007669"/>
    <property type="project" value="TreeGrafter"/>
</dbReference>
<dbReference type="PANTHER" id="PTHR30055">
    <property type="entry name" value="HTH-TYPE TRANSCRIPTIONAL REGULATOR RUTR"/>
    <property type="match status" value="1"/>
</dbReference>
<keyword evidence="1 2" id="KW-0238">DNA-binding</keyword>
<feature type="domain" description="HTH tetR-type" evidence="3">
    <location>
        <begin position="12"/>
        <end position="72"/>
    </location>
</feature>
<dbReference type="InterPro" id="IPR009057">
    <property type="entry name" value="Homeodomain-like_sf"/>
</dbReference>